<dbReference type="GO" id="GO:0140492">
    <property type="term" value="F:metal-dependent deubiquitinase activity"/>
    <property type="evidence" value="ECO:0007669"/>
    <property type="project" value="EnsemblFungi"/>
</dbReference>
<dbReference type="Pfam" id="PF01398">
    <property type="entry name" value="JAB"/>
    <property type="match status" value="1"/>
</dbReference>
<dbReference type="PANTHER" id="PTHR12947:SF13">
    <property type="entry name" value="FI19924P1"/>
    <property type="match status" value="1"/>
</dbReference>
<dbReference type="InterPro" id="IPR037518">
    <property type="entry name" value="MPN"/>
</dbReference>
<proteinExistence type="inferred from homology"/>
<evidence type="ECO:0000256" key="8">
    <source>
        <dbReference type="ARBA" id="ARBA00023049"/>
    </source>
</evidence>
<dbReference type="GO" id="GO:0043130">
    <property type="term" value="F:ubiquitin binding"/>
    <property type="evidence" value="ECO:0007669"/>
    <property type="project" value="EnsemblFungi"/>
</dbReference>
<comment type="similarity">
    <text evidence="2">Belongs to the peptidase M67C family.</text>
</comment>
<dbReference type="SMART" id="SM00232">
    <property type="entry name" value="JAB_MPN"/>
    <property type="match status" value="1"/>
</dbReference>
<keyword evidence="12" id="KW-1185">Reference proteome</keyword>
<name>A0A068RE39_9FUNG</name>
<dbReference type="PROSITE" id="PS50249">
    <property type="entry name" value="MPN"/>
    <property type="match status" value="1"/>
</dbReference>
<keyword evidence="4" id="KW-0479">Metal-binding</keyword>
<dbReference type="Gene3D" id="1.20.58.80">
    <property type="entry name" value="Phosphotransferase system, lactose/cellobiose-type IIA subunit"/>
    <property type="match status" value="1"/>
</dbReference>
<dbReference type="SUPFAM" id="SSF102712">
    <property type="entry name" value="JAB1/MPN domain"/>
    <property type="match status" value="1"/>
</dbReference>
<evidence type="ECO:0000256" key="6">
    <source>
        <dbReference type="ARBA" id="ARBA00022801"/>
    </source>
</evidence>
<keyword evidence="3" id="KW-0645">Protease</keyword>
<organism evidence="11 12">
    <name type="scientific">Lichtheimia corymbifera JMRC:FSU:9682</name>
    <dbReference type="NCBI Taxonomy" id="1263082"/>
    <lineage>
        <taxon>Eukaryota</taxon>
        <taxon>Fungi</taxon>
        <taxon>Fungi incertae sedis</taxon>
        <taxon>Mucoromycota</taxon>
        <taxon>Mucoromycotina</taxon>
        <taxon>Mucoromycetes</taxon>
        <taxon>Mucorales</taxon>
        <taxon>Lichtheimiaceae</taxon>
        <taxon>Lichtheimia</taxon>
    </lineage>
</organism>
<dbReference type="GO" id="GO:0061578">
    <property type="term" value="F:K63-linked deubiquitinase activity"/>
    <property type="evidence" value="ECO:0007669"/>
    <property type="project" value="EnsemblFungi"/>
</dbReference>
<dbReference type="InterPro" id="IPR000555">
    <property type="entry name" value="JAMM/MPN+_dom"/>
</dbReference>
<dbReference type="GO" id="GO:0070536">
    <property type="term" value="P:protein K63-linked deubiquitination"/>
    <property type="evidence" value="ECO:0007669"/>
    <property type="project" value="InterPro"/>
</dbReference>
<dbReference type="OrthoDB" id="3640at2759"/>
<evidence type="ECO:0000256" key="2">
    <source>
        <dbReference type="ARBA" id="ARBA00010981"/>
    </source>
</evidence>
<comment type="cofactor">
    <cofactor evidence="1">
        <name>Zn(2+)</name>
        <dbReference type="ChEBI" id="CHEBI:29105"/>
    </cofactor>
</comment>
<dbReference type="SUPFAM" id="SSF140856">
    <property type="entry name" value="USP8 N-terminal domain-like"/>
    <property type="match status" value="1"/>
</dbReference>
<keyword evidence="6" id="KW-0378">Hydrolase</keyword>
<feature type="domain" description="MPN" evidence="10">
    <location>
        <begin position="288"/>
        <end position="415"/>
    </location>
</feature>
<evidence type="ECO:0000256" key="9">
    <source>
        <dbReference type="SAM" id="MobiDB-lite"/>
    </source>
</evidence>
<dbReference type="AlphaFoldDB" id="A0A068RE39"/>
<dbReference type="GO" id="GO:0043328">
    <property type="term" value="P:protein transport to vacuole involved in ubiquitin-dependent protein catabolic process via the multivesicular body sorting pathway"/>
    <property type="evidence" value="ECO:0007669"/>
    <property type="project" value="EnsemblFungi"/>
</dbReference>
<dbReference type="GO" id="GO:0016020">
    <property type="term" value="C:membrane"/>
    <property type="evidence" value="ECO:0007669"/>
    <property type="project" value="TreeGrafter"/>
</dbReference>
<dbReference type="PANTHER" id="PTHR12947">
    <property type="entry name" value="AMSH-LIKE PROTEASE"/>
    <property type="match status" value="1"/>
</dbReference>
<gene>
    <name evidence="11" type="ORF">LCOR_00013.1</name>
</gene>
<sequence>MTHTRPRTTAELNKLGIPEFNPHINIKHYFRSAELLLRQARVYRTEGDLENAYVLYLKYTNLGINELPKHPAYKHPDSKKPIKIIKLNCLEALDALETMKPRLDAAYHEHNERLQRMQEEEEERKRRVYPSSKIQVEEESNHGTYSSNKIQEEEEEEGDNDKTLLEEEDWSVQKALSGVAGIGRYNEQHQQSSGPAELPPLPARYPSHDVFRNQSDSRISYESSSISSPSPAAPPPPLPPKPAMPPPLPDRTNSVSPRAPVLPPKIKLEEQKAVELATTESGEPLRTLYVPTGIQEQFLRIARINTDKNIETCGILCGSLKNNTLTITTLIIPKQSGTPDTCTTENEEEVFEYQDTHDLLTLGWIHTHPSQSCFLSSLDLHTHCAYQIMLPEAIAIVCAPKHEPSVGVFRLTDPPGLSLISNCRERGTFHPHPDKPIYTDTHNDTGHVRMTRDSFKVVDLRC</sequence>
<dbReference type="EMBL" id="CBTN010000001">
    <property type="protein sequence ID" value="CDH48214.1"/>
    <property type="molecule type" value="Genomic_DNA"/>
</dbReference>
<feature type="compositionally biased region" description="Pro residues" evidence="9">
    <location>
        <begin position="231"/>
        <end position="249"/>
    </location>
</feature>
<dbReference type="GO" id="GO:0120113">
    <property type="term" value="P:cytoplasm to vacuole targeting by the NVT pathway"/>
    <property type="evidence" value="ECO:0007669"/>
    <property type="project" value="EnsemblFungi"/>
</dbReference>
<protein>
    <submittedName>
        <fullName evidence="11">Endosome-associated ubiquitin isopeptidase</fullName>
    </submittedName>
</protein>
<dbReference type="GO" id="GO:0008270">
    <property type="term" value="F:zinc ion binding"/>
    <property type="evidence" value="ECO:0007669"/>
    <property type="project" value="EnsemblFungi"/>
</dbReference>
<dbReference type="VEuPathDB" id="FungiDB:LCOR_00013.1"/>
<evidence type="ECO:0000256" key="7">
    <source>
        <dbReference type="ARBA" id="ARBA00022833"/>
    </source>
</evidence>
<evidence type="ECO:0000313" key="11">
    <source>
        <dbReference type="EMBL" id="CDH48214.1"/>
    </source>
</evidence>
<evidence type="ECO:0000256" key="5">
    <source>
        <dbReference type="ARBA" id="ARBA00022786"/>
    </source>
</evidence>
<dbReference type="CDD" id="cd08066">
    <property type="entry name" value="MPN_AMSH_like"/>
    <property type="match status" value="1"/>
</dbReference>
<evidence type="ECO:0000256" key="4">
    <source>
        <dbReference type="ARBA" id="ARBA00022723"/>
    </source>
</evidence>
<accession>A0A068RE39</accession>
<dbReference type="MEROPS" id="M67.003"/>
<dbReference type="Pfam" id="PF08969">
    <property type="entry name" value="USP8_dimer"/>
    <property type="match status" value="1"/>
</dbReference>
<dbReference type="InterPro" id="IPR015063">
    <property type="entry name" value="USP8_dimer"/>
</dbReference>
<comment type="caution">
    <text evidence="11">The sequence shown here is derived from an EMBL/GenBank/DDBJ whole genome shotgun (WGS) entry which is preliminary data.</text>
</comment>
<evidence type="ECO:0000256" key="1">
    <source>
        <dbReference type="ARBA" id="ARBA00001947"/>
    </source>
</evidence>
<dbReference type="STRING" id="1263082.A0A068RE39"/>
<keyword evidence="5" id="KW-0833">Ubl conjugation pathway</keyword>
<dbReference type="Proteomes" id="UP000027586">
    <property type="component" value="Unassembled WGS sequence"/>
</dbReference>
<feature type="compositionally biased region" description="Polar residues" evidence="9">
    <location>
        <begin position="212"/>
        <end position="222"/>
    </location>
</feature>
<dbReference type="GO" id="GO:0005768">
    <property type="term" value="C:endosome"/>
    <property type="evidence" value="ECO:0007669"/>
    <property type="project" value="TreeGrafter"/>
</dbReference>
<dbReference type="InterPro" id="IPR044098">
    <property type="entry name" value="STAMBP/STALP-like_MPN"/>
</dbReference>
<dbReference type="GO" id="GO:0070530">
    <property type="term" value="F:K63-linked polyubiquitin modification-dependent protein binding"/>
    <property type="evidence" value="ECO:0007669"/>
    <property type="project" value="EnsemblFungi"/>
</dbReference>
<feature type="region of interest" description="Disordered" evidence="9">
    <location>
        <begin position="187"/>
        <end position="264"/>
    </location>
</feature>
<evidence type="ECO:0000256" key="3">
    <source>
        <dbReference type="ARBA" id="ARBA00022670"/>
    </source>
</evidence>
<reference evidence="11" key="1">
    <citation type="submission" date="2013-08" db="EMBL/GenBank/DDBJ databases">
        <title>Gene expansion shapes genome architecture in the human pathogen Lichtheimia corymbifera: an evolutionary genomics analysis in the ancient terrestrial Mucorales (Mucoromycotina).</title>
        <authorList>
            <person name="Schwartze V.U."/>
            <person name="Winter S."/>
            <person name="Shelest E."/>
            <person name="Marcet-Houben M."/>
            <person name="Horn F."/>
            <person name="Wehner S."/>
            <person name="Hoffmann K."/>
            <person name="Riege K."/>
            <person name="Sammeth M."/>
            <person name="Nowrousian M."/>
            <person name="Valiante V."/>
            <person name="Linde J."/>
            <person name="Jacobsen I.D."/>
            <person name="Marz M."/>
            <person name="Brakhage A.A."/>
            <person name="Gabaldon T."/>
            <person name="Bocker S."/>
            <person name="Voigt K."/>
        </authorList>
    </citation>
    <scope>NUCLEOTIDE SEQUENCE [LARGE SCALE GENOMIC DNA]</scope>
    <source>
        <strain evidence="11">FSU 9682</strain>
    </source>
</reference>
<dbReference type="FunFam" id="3.40.140.10:FF:000033">
    <property type="entry name" value="AMSH-like protease sst2"/>
    <property type="match status" value="1"/>
</dbReference>
<feature type="region of interest" description="Disordered" evidence="9">
    <location>
        <begin position="114"/>
        <end position="167"/>
    </location>
</feature>
<keyword evidence="8" id="KW-0482">Metalloprotease</keyword>
<keyword evidence="7" id="KW-0862">Zinc</keyword>
<evidence type="ECO:0000313" key="12">
    <source>
        <dbReference type="Proteomes" id="UP000027586"/>
    </source>
</evidence>
<evidence type="ECO:0000259" key="10">
    <source>
        <dbReference type="PROSITE" id="PS50249"/>
    </source>
</evidence>
<dbReference type="Gene3D" id="3.40.140.10">
    <property type="entry name" value="Cytidine Deaminase, domain 2"/>
    <property type="match status" value="1"/>
</dbReference>